<evidence type="ECO:0000313" key="2">
    <source>
        <dbReference type="Proteomes" id="UP000230069"/>
    </source>
</evidence>
<sequence>MSLGEHLCLVEDATIQTVMWIMHDYGNQESWIKEYIINQEFLPPLPPSYQILRMVRNDRILFHGCNGEGYYDVTKNEHMKHFHIRGLPLRYIDLDAVVHVGSLISPGRLAKG</sequence>
<reference evidence="1 2" key="1">
    <citation type="submission" date="2017-09" db="EMBL/GenBank/DDBJ databases">
        <title>WGS assembly of Aquilegia coerulea Goldsmith.</title>
        <authorList>
            <person name="Hodges S."/>
            <person name="Kramer E."/>
            <person name="Nordborg M."/>
            <person name="Tomkins J."/>
            <person name="Borevitz J."/>
            <person name="Derieg N."/>
            <person name="Yan J."/>
            <person name="Mihaltcheva S."/>
            <person name="Hayes R.D."/>
            <person name="Rokhsar D."/>
        </authorList>
    </citation>
    <scope>NUCLEOTIDE SEQUENCE [LARGE SCALE GENOMIC DNA]</scope>
    <source>
        <strain evidence="2">cv. Goldsmith</strain>
    </source>
</reference>
<dbReference type="EMBL" id="KZ305067">
    <property type="protein sequence ID" value="PIA31378.1"/>
    <property type="molecule type" value="Genomic_DNA"/>
</dbReference>
<evidence type="ECO:0008006" key="3">
    <source>
        <dbReference type="Google" id="ProtNLM"/>
    </source>
</evidence>
<dbReference type="Proteomes" id="UP000230069">
    <property type="component" value="Unassembled WGS sequence"/>
</dbReference>
<accession>A0A2G5CJD6</accession>
<dbReference type="EMBL" id="KZ305067">
    <property type="protein sequence ID" value="PIA31379.1"/>
    <property type="molecule type" value="Genomic_DNA"/>
</dbReference>
<evidence type="ECO:0000313" key="1">
    <source>
        <dbReference type="EMBL" id="PIA31379.1"/>
    </source>
</evidence>
<proteinExistence type="predicted"/>
<organism evidence="1 2">
    <name type="scientific">Aquilegia coerulea</name>
    <name type="common">Rocky mountain columbine</name>
    <dbReference type="NCBI Taxonomy" id="218851"/>
    <lineage>
        <taxon>Eukaryota</taxon>
        <taxon>Viridiplantae</taxon>
        <taxon>Streptophyta</taxon>
        <taxon>Embryophyta</taxon>
        <taxon>Tracheophyta</taxon>
        <taxon>Spermatophyta</taxon>
        <taxon>Magnoliopsida</taxon>
        <taxon>Ranunculales</taxon>
        <taxon>Ranunculaceae</taxon>
        <taxon>Thalictroideae</taxon>
        <taxon>Aquilegia</taxon>
    </lineage>
</organism>
<dbReference type="AlphaFoldDB" id="A0A2G5CJD6"/>
<name>A0A2G5CJD6_AQUCA</name>
<keyword evidence="2" id="KW-1185">Reference proteome</keyword>
<gene>
    <name evidence="1" type="ORF">AQUCO_05000046v1</name>
</gene>
<protein>
    <recommendedName>
        <fullName evidence="3">F-box associated domain-containing protein</fullName>
    </recommendedName>
</protein>
<dbReference type="OrthoDB" id="610337at2759"/>